<name>A0A6N8SCY0_9HYPH</name>
<gene>
    <name evidence="3" type="ORF">GR138_08045</name>
</gene>
<feature type="transmembrane region" description="Helical" evidence="1">
    <location>
        <begin position="387"/>
        <end position="415"/>
    </location>
</feature>
<feature type="transmembrane region" description="Helical" evidence="1">
    <location>
        <begin position="107"/>
        <end position="130"/>
    </location>
</feature>
<dbReference type="Proteomes" id="UP000435802">
    <property type="component" value="Unassembled WGS sequence"/>
</dbReference>
<dbReference type="OrthoDB" id="9806425at2"/>
<evidence type="ECO:0000256" key="1">
    <source>
        <dbReference type="SAM" id="Phobius"/>
    </source>
</evidence>
<dbReference type="Pfam" id="PF01970">
    <property type="entry name" value="TctA"/>
    <property type="match status" value="1"/>
</dbReference>
<dbReference type="RefSeq" id="WP_160858170.1">
    <property type="nucleotide sequence ID" value="NZ_WUMK01000003.1"/>
</dbReference>
<evidence type="ECO:0000313" key="3">
    <source>
        <dbReference type="EMBL" id="MXN45136.1"/>
    </source>
</evidence>
<keyword evidence="1" id="KW-0812">Transmembrane</keyword>
<evidence type="ECO:0000259" key="2">
    <source>
        <dbReference type="Pfam" id="PF01970"/>
    </source>
</evidence>
<dbReference type="InterPro" id="IPR002823">
    <property type="entry name" value="DUF112_TM"/>
</dbReference>
<protein>
    <recommendedName>
        <fullName evidence="2">DUF112 domain-containing protein</fullName>
    </recommendedName>
</protein>
<accession>A0A6N8SCY0</accession>
<feature type="transmembrane region" description="Helical" evidence="1">
    <location>
        <begin position="459"/>
        <end position="484"/>
    </location>
</feature>
<proteinExistence type="predicted"/>
<dbReference type="AlphaFoldDB" id="A0A6N8SCY0"/>
<reference evidence="3 4" key="1">
    <citation type="submission" date="2019-12" db="EMBL/GenBank/DDBJ databases">
        <title>Shinella kummerowiae sp. nov., a symbiotic bacterium isolated from root nodules of the herbal legume Kummerowia stipulacea.</title>
        <authorList>
            <person name="Gao J."/>
        </authorList>
    </citation>
    <scope>NUCLEOTIDE SEQUENCE [LARGE SCALE GENOMIC DNA]</scope>
    <source>
        <strain evidence="3 4">CCBAU 25048</strain>
    </source>
</reference>
<evidence type="ECO:0000313" key="4">
    <source>
        <dbReference type="Proteomes" id="UP000435802"/>
    </source>
</evidence>
<dbReference type="PANTHER" id="PTHR35342:SF5">
    <property type="entry name" value="TRICARBOXYLIC TRANSPORT PROTEIN"/>
    <property type="match status" value="1"/>
</dbReference>
<feature type="domain" description="DUF112" evidence="2">
    <location>
        <begin position="17"/>
        <end position="436"/>
    </location>
</feature>
<feature type="transmembrane region" description="Helical" evidence="1">
    <location>
        <begin position="197"/>
        <end position="218"/>
    </location>
</feature>
<dbReference type="PANTHER" id="PTHR35342">
    <property type="entry name" value="TRICARBOXYLIC TRANSPORT PROTEIN"/>
    <property type="match status" value="1"/>
</dbReference>
<keyword evidence="1" id="KW-0472">Membrane</keyword>
<keyword evidence="1" id="KW-1133">Transmembrane helix</keyword>
<comment type="caution">
    <text evidence="3">The sequence shown here is derived from an EMBL/GenBank/DDBJ whole genome shotgun (WGS) entry which is preliminary data.</text>
</comment>
<feature type="transmembrane region" description="Helical" evidence="1">
    <location>
        <begin position="427"/>
        <end position="444"/>
    </location>
</feature>
<feature type="transmembrane region" description="Helical" evidence="1">
    <location>
        <begin position="255"/>
        <end position="277"/>
    </location>
</feature>
<keyword evidence="4" id="KW-1185">Reference proteome</keyword>
<feature type="transmembrane region" description="Helical" evidence="1">
    <location>
        <begin position="74"/>
        <end position="95"/>
    </location>
</feature>
<feature type="transmembrane region" description="Helical" evidence="1">
    <location>
        <begin position="351"/>
        <end position="375"/>
    </location>
</feature>
<sequence length="506" mass="52439">MDGILQSLGVIFSFSGLAVLIIGALLGIVIGALPGLGPSIGLSLLIPFTYNLGPELSMLMMISLYTSAEYGGSISAILLSTPGTAAAAATAIDGYAMARKGRANEAISISLTASTVGGVFGGLALLLLAMPLASLALKFGPAGYFAVGVFGLTSVAALSGGSLIKGLVCAAFGLALATIGIDPIAGTPRFTFGLFELYEGVPFLAALIGLFAVSEALVMIENRVAAAPVIKDKVGHVFMSGALWKETWRSMLSGSVIGTLLGILPGVGGNIACWVARDYARARDPHPEEFGKGSANGIAAPEASNNATVGGALVPLLALGVPGSPTTAIMVGALIMHGLHPGPQLFTEAPSLVYAILFGTIIASLVQYAAGSLFLPLMARVMRLPDAVIAVGIMAFAVLGAFAIRNLMFDVYLMLGFGVVGYLMKKLRFPVAPIVLAMVLGYLVESNYRTALVSSQGDYMIFITDPVSLLFLVLSLVSLLTPLWRRLQKRRVRQVDVDETANGTAR</sequence>
<dbReference type="EMBL" id="WUMK01000003">
    <property type="protein sequence ID" value="MXN45136.1"/>
    <property type="molecule type" value="Genomic_DNA"/>
</dbReference>
<feature type="transmembrane region" description="Helical" evidence="1">
    <location>
        <begin position="316"/>
        <end position="339"/>
    </location>
</feature>
<feature type="transmembrane region" description="Helical" evidence="1">
    <location>
        <begin position="12"/>
        <end position="36"/>
    </location>
</feature>
<organism evidence="3 4">
    <name type="scientific">Shinella kummerowiae</name>
    <dbReference type="NCBI Taxonomy" id="417745"/>
    <lineage>
        <taxon>Bacteria</taxon>
        <taxon>Pseudomonadati</taxon>
        <taxon>Pseudomonadota</taxon>
        <taxon>Alphaproteobacteria</taxon>
        <taxon>Hyphomicrobiales</taxon>
        <taxon>Rhizobiaceae</taxon>
        <taxon>Shinella</taxon>
    </lineage>
</organism>